<dbReference type="Pfam" id="PF13432">
    <property type="entry name" value="TPR_16"/>
    <property type="match status" value="1"/>
</dbReference>
<evidence type="ECO:0008006" key="7">
    <source>
        <dbReference type="Google" id="ProtNLM"/>
    </source>
</evidence>
<feature type="chain" id="PRO_5047347962" description="Tetratricopeptide TPR_1 repeat-containing protein" evidence="4">
    <location>
        <begin position="20"/>
        <end position="349"/>
    </location>
</feature>
<dbReference type="InterPro" id="IPR019734">
    <property type="entry name" value="TPR_rpt"/>
</dbReference>
<keyword evidence="4" id="KW-0732">Signal</keyword>
<accession>A0ABX3NY65</accession>
<gene>
    <name evidence="5" type="ORF">A4D02_28830</name>
</gene>
<sequence>MRPLIAVLLSICPFFTSLAQTDDAIASSMKAGIALHDKGDYEGAIKIYDSIIKKDPHFFLAYYEKSLSLLTAGKYQDCADLSGEIVKQFPEAKEIPKVYSNYGTALDYLQKPEEAIKIYSEGIKKFPGNYLLWFNRGVTEYSLKDLEKAAEDFKKSVSLNPMHASSHIYLAYCMQNTNKVASIMCVSTFLILEPTTKRSENAVKLLSSLLGRNVEKKDEKNITISLSPDLLDTKSKKEDDFHITELTLTFGSALDLGESKKDVNIAEKMKEKLDIIGVIDESKKKGFFTTFYVPFFKEMHRDSLMRTAAYIMNASADNKDVNNWLEQNKSHVEEFYKWVDNYAWRKEEK</sequence>
<name>A0ABX3NY65_9BACT</name>
<evidence type="ECO:0000256" key="2">
    <source>
        <dbReference type="ARBA" id="ARBA00022803"/>
    </source>
</evidence>
<feature type="repeat" description="TPR" evidence="3">
    <location>
        <begin position="130"/>
        <end position="163"/>
    </location>
</feature>
<protein>
    <recommendedName>
        <fullName evidence="7">Tetratricopeptide TPR_1 repeat-containing protein</fullName>
    </recommendedName>
</protein>
<dbReference type="PANTHER" id="PTHR44943:SF4">
    <property type="entry name" value="TPR REPEAT-CONTAINING PROTEIN MJ0798"/>
    <property type="match status" value="1"/>
</dbReference>
<evidence type="ECO:0000313" key="5">
    <source>
        <dbReference type="EMBL" id="OQP49598.1"/>
    </source>
</evidence>
<reference evidence="5 6" key="1">
    <citation type="submission" date="2016-04" db="EMBL/GenBank/DDBJ databases">
        <authorList>
            <person name="Chen L."/>
            <person name="Zhuang W."/>
            <person name="Wang G."/>
        </authorList>
    </citation>
    <scope>NUCLEOTIDE SEQUENCE [LARGE SCALE GENOMIC DNA]</scope>
    <source>
        <strain evidence="6">GR20</strain>
    </source>
</reference>
<evidence type="ECO:0000256" key="1">
    <source>
        <dbReference type="ARBA" id="ARBA00022737"/>
    </source>
</evidence>
<keyword evidence="2 3" id="KW-0802">TPR repeat</keyword>
<evidence type="ECO:0000256" key="4">
    <source>
        <dbReference type="SAM" id="SignalP"/>
    </source>
</evidence>
<evidence type="ECO:0000256" key="3">
    <source>
        <dbReference type="PROSITE-ProRule" id="PRU00339"/>
    </source>
</evidence>
<organism evidence="5 6">
    <name type="scientific">Niastella koreensis</name>
    <dbReference type="NCBI Taxonomy" id="354356"/>
    <lineage>
        <taxon>Bacteria</taxon>
        <taxon>Pseudomonadati</taxon>
        <taxon>Bacteroidota</taxon>
        <taxon>Chitinophagia</taxon>
        <taxon>Chitinophagales</taxon>
        <taxon>Chitinophagaceae</taxon>
        <taxon>Niastella</taxon>
    </lineage>
</organism>
<dbReference type="Pfam" id="PF00515">
    <property type="entry name" value="TPR_1"/>
    <property type="match status" value="1"/>
</dbReference>
<dbReference type="Proteomes" id="UP000192277">
    <property type="component" value="Unassembled WGS sequence"/>
</dbReference>
<dbReference type="InterPro" id="IPR011990">
    <property type="entry name" value="TPR-like_helical_dom_sf"/>
</dbReference>
<feature type="signal peptide" evidence="4">
    <location>
        <begin position="1"/>
        <end position="19"/>
    </location>
</feature>
<proteinExistence type="predicted"/>
<keyword evidence="6" id="KW-1185">Reference proteome</keyword>
<dbReference type="Gene3D" id="1.25.40.10">
    <property type="entry name" value="Tetratricopeptide repeat domain"/>
    <property type="match status" value="1"/>
</dbReference>
<dbReference type="SUPFAM" id="SSF48452">
    <property type="entry name" value="TPR-like"/>
    <property type="match status" value="1"/>
</dbReference>
<keyword evidence="1" id="KW-0677">Repeat</keyword>
<dbReference type="RefSeq" id="WP_014220007.1">
    <property type="nucleotide sequence ID" value="NZ_LWBO01000010.1"/>
</dbReference>
<dbReference type="SMART" id="SM00028">
    <property type="entry name" value="TPR"/>
    <property type="match status" value="3"/>
</dbReference>
<dbReference type="PROSITE" id="PS50005">
    <property type="entry name" value="TPR"/>
    <property type="match status" value="1"/>
</dbReference>
<dbReference type="EMBL" id="LWBO01000010">
    <property type="protein sequence ID" value="OQP49598.1"/>
    <property type="molecule type" value="Genomic_DNA"/>
</dbReference>
<evidence type="ECO:0000313" key="6">
    <source>
        <dbReference type="Proteomes" id="UP000192277"/>
    </source>
</evidence>
<dbReference type="PANTHER" id="PTHR44943">
    <property type="entry name" value="CELLULOSE SYNTHASE OPERON PROTEIN C"/>
    <property type="match status" value="1"/>
</dbReference>
<dbReference type="InterPro" id="IPR051685">
    <property type="entry name" value="Ycf3/AcsC/BcsC/TPR_MFPF"/>
</dbReference>
<comment type="caution">
    <text evidence="5">The sequence shown here is derived from an EMBL/GenBank/DDBJ whole genome shotgun (WGS) entry which is preliminary data.</text>
</comment>